<dbReference type="PANTHER" id="PTHR44086">
    <property type="entry name" value="THIOSULFATE SULFURTRANSFERASE RDL2, MITOCHONDRIAL-RELATED"/>
    <property type="match status" value="1"/>
</dbReference>
<accession>A0A4Q1HQY4</accession>
<keyword evidence="2" id="KW-0808">Transferase</keyword>
<dbReference type="PROSITE" id="PS50206">
    <property type="entry name" value="RHODANESE_3"/>
    <property type="match status" value="4"/>
</dbReference>
<feature type="domain" description="Rhodanese" evidence="1">
    <location>
        <begin position="25"/>
        <end position="115"/>
    </location>
</feature>
<dbReference type="Pfam" id="PF00581">
    <property type="entry name" value="Rhodanese"/>
    <property type="match status" value="3"/>
</dbReference>
<feature type="domain" description="Rhodanese" evidence="1">
    <location>
        <begin position="404"/>
        <end position="490"/>
    </location>
</feature>
<dbReference type="SMART" id="SM00450">
    <property type="entry name" value="RHOD"/>
    <property type="match status" value="4"/>
</dbReference>
<feature type="domain" description="Rhodanese" evidence="1">
    <location>
        <begin position="285"/>
        <end position="370"/>
    </location>
</feature>
<proteinExistence type="predicted"/>
<evidence type="ECO:0000313" key="3">
    <source>
        <dbReference type="Proteomes" id="UP000290849"/>
    </source>
</evidence>
<evidence type="ECO:0000313" key="2">
    <source>
        <dbReference type="EMBL" id="RXN93532.1"/>
    </source>
</evidence>
<evidence type="ECO:0000259" key="1">
    <source>
        <dbReference type="PROSITE" id="PS50206"/>
    </source>
</evidence>
<dbReference type="RefSeq" id="WP_129149234.1">
    <property type="nucleotide sequence ID" value="NZ_JBHSDO010000006.1"/>
</dbReference>
<dbReference type="InterPro" id="IPR036873">
    <property type="entry name" value="Rhodanese-like_dom_sf"/>
</dbReference>
<dbReference type="PANTHER" id="PTHR44086:SF10">
    <property type="entry name" value="THIOSULFATE SULFURTRANSFERASE_RHODANESE-LIKE DOMAIN-CONTAINING PROTEIN 3"/>
    <property type="match status" value="1"/>
</dbReference>
<dbReference type="InterPro" id="IPR001763">
    <property type="entry name" value="Rhodanese-like_dom"/>
</dbReference>
<dbReference type="CDD" id="cd01534">
    <property type="entry name" value="4RHOD_Repeat_3"/>
    <property type="match status" value="1"/>
</dbReference>
<organism evidence="2 3">
    <name type="scientific">Achromobacter aloeverae</name>
    <dbReference type="NCBI Taxonomy" id="1750518"/>
    <lineage>
        <taxon>Bacteria</taxon>
        <taxon>Pseudomonadati</taxon>
        <taxon>Pseudomonadota</taxon>
        <taxon>Betaproteobacteria</taxon>
        <taxon>Burkholderiales</taxon>
        <taxon>Alcaligenaceae</taxon>
        <taxon>Achromobacter</taxon>
    </lineage>
</organism>
<dbReference type="OrthoDB" id="9789585at2"/>
<dbReference type="EMBL" id="PYAL01000001">
    <property type="protein sequence ID" value="RXN93532.1"/>
    <property type="molecule type" value="Genomic_DNA"/>
</dbReference>
<sequence>MTTQQHAPQPLAPVDAPTLKRWLHDGGEIALLDVREHGQYGEAHPFYATTLPYSRLELDIGRLVPRPSTRIVLLDEGDGISERAAQALAGLGYTDVRPLAGGMAAWRAAGFGVFAGVNLPSKTFGELAEHLLHTPRISATDLAQRLARGDDLIVLDGRPYSEYGKMNIPGAICCPNGELALRAQQLAPSPSTTIVVNCAGRTRSIIGAQTLIDLGLPNPVLALENGTQGWYLADLQLEHGSRRKYPDAIDAARLPVLREQARRLARELSVSIVDAAQARAWLAEGDRNTFLCDVRTPEEYAAGTLPGAQHTPGGQLIQATDQYVGVRGARIVLFDNDGVRAPVVAGWLVRMGWDVHVLAEGLDARVAASAGGLSTAAAPVAARVDATIAAPTAAIATADLAAAVQAGATLVDVRPSMAYRKAHVQGARWSIRPRLRSLRLDPQADVVLLADDAGVGALAARELADLGVRRVRVNVDTPAAWRVAGLPVAASPALPADADCIDYLFFVHDRHDGNKAAARQYIAWETNLIHQIDAQERAGFRLPAHTQPG</sequence>
<keyword evidence="3" id="KW-1185">Reference proteome</keyword>
<dbReference type="Proteomes" id="UP000290849">
    <property type="component" value="Unassembled WGS sequence"/>
</dbReference>
<dbReference type="AlphaFoldDB" id="A0A4Q1HQY4"/>
<reference evidence="2 3" key="1">
    <citation type="journal article" date="2017" name="Int. J. Syst. Evol. Microbiol.">
        <title>Achromobacter aloeverae sp. nov., isolated from the root of Aloe vera (L.) Burm.f.</title>
        <authorList>
            <person name="Kuncharoen N."/>
            <person name="Muramatsu Y."/>
            <person name="Shibata C."/>
            <person name="Kamakura Y."/>
            <person name="Nakagawa Y."/>
            <person name="Tanasupawat S."/>
        </authorList>
    </citation>
    <scope>NUCLEOTIDE SEQUENCE [LARGE SCALE GENOMIC DNA]</scope>
    <source>
        <strain evidence="2 3">AVA-1</strain>
    </source>
</reference>
<dbReference type="GO" id="GO:0004792">
    <property type="term" value="F:thiosulfate-cyanide sulfurtransferase activity"/>
    <property type="evidence" value="ECO:0007669"/>
    <property type="project" value="TreeGrafter"/>
</dbReference>
<gene>
    <name evidence="2" type="ORF">C7R54_06160</name>
</gene>
<dbReference type="Gene3D" id="3.40.250.10">
    <property type="entry name" value="Rhodanese-like domain"/>
    <property type="match status" value="4"/>
</dbReference>
<dbReference type="SUPFAM" id="SSF52821">
    <property type="entry name" value="Rhodanese/Cell cycle control phosphatase"/>
    <property type="match status" value="4"/>
</dbReference>
<comment type="caution">
    <text evidence="2">The sequence shown here is derived from an EMBL/GenBank/DDBJ whole genome shotgun (WGS) entry which is preliminary data.</text>
</comment>
<name>A0A4Q1HQY4_9BURK</name>
<feature type="domain" description="Rhodanese" evidence="1">
    <location>
        <begin position="148"/>
        <end position="239"/>
    </location>
</feature>
<protein>
    <submittedName>
        <fullName evidence="2">Sulfurtransferase</fullName>
    </submittedName>
</protein>